<dbReference type="InterPro" id="IPR048912">
    <property type="entry name" value="BetaGal1-like_ABD1"/>
</dbReference>
<sequence>MQRWNINVTLSLSLATFFSFRRTRLGRIVPLRMFIHRTGLQAENSQFLLEDKPITILGGSMHYFRVPVAHWRDRMRKMKACGLNTLTTYVPWNLHEPRRGKFDFSGILDLGVFLEVAAEVGLWVILRPGPYICSEWDLGGLPSWLLRDKNMQLRTTYRGFTEATEAYFDELIPKVIWHQYSKGGPIIAVQVENEYGSYAKDANYMEFIKTALVSRGIEELLLTSDNKDGLSAGTIEGGKASDGLLVNTVTFVSTQSNKPVLVMEYWTGWFDHWGGDHHVFDMISTVSDVLIKGASINLYMFHGGTNFGFMSGALHFHEYRSDVTSYDYDAPLTEAGDYTSKYYKLRDLLSKYHGNSPSQLCVLLLPPQPIRSEEPINMENLPVNDGNGQSYGYTLYEAVIYGGGKFHTRGNVRDRAQVSVSSDLEKTGTTIGVIQRGYRKLQILVENCGRVNYGNKLDTQRKGLVGDVFLRDVPLRNFKIYSLDMNQTFINGNRHGNQWILPSDCSFSFFFNTFLNVSLQALAPLYFISFNPCVVFLNGKNLGRYWDIGPQETLYVPGSWLWPGVNEVSCSFFFSVQLVYVPHIEVSFHATQDQPTKISTTFPVGRGVWGW</sequence>
<dbReference type="GeneTree" id="ENSGT00950000182942"/>
<evidence type="ECO:0000256" key="4">
    <source>
        <dbReference type="PIRSR" id="PIRSR006336-1"/>
    </source>
</evidence>
<accession>A0A8C5MT59</accession>
<dbReference type="InterPro" id="IPR048913">
    <property type="entry name" value="BetaGal_gal-bd"/>
</dbReference>
<dbReference type="EC" id="3.2.1.23" evidence="5"/>
<evidence type="ECO:0000256" key="1">
    <source>
        <dbReference type="ARBA" id="ARBA00009809"/>
    </source>
</evidence>
<evidence type="ECO:0000256" key="6">
    <source>
        <dbReference type="RuleBase" id="RU003679"/>
    </source>
</evidence>
<evidence type="ECO:0000259" key="9">
    <source>
        <dbReference type="Pfam" id="PF21467"/>
    </source>
</evidence>
<dbReference type="PIRSF" id="PIRSF006336">
    <property type="entry name" value="B-gal"/>
    <property type="match status" value="1"/>
</dbReference>
<organism evidence="10 11">
    <name type="scientific">Leptobrachium leishanense</name>
    <name type="common">Leishan spiny toad</name>
    <dbReference type="NCBI Taxonomy" id="445787"/>
    <lineage>
        <taxon>Eukaryota</taxon>
        <taxon>Metazoa</taxon>
        <taxon>Chordata</taxon>
        <taxon>Craniata</taxon>
        <taxon>Vertebrata</taxon>
        <taxon>Euteleostomi</taxon>
        <taxon>Amphibia</taxon>
        <taxon>Batrachia</taxon>
        <taxon>Anura</taxon>
        <taxon>Pelobatoidea</taxon>
        <taxon>Megophryidae</taxon>
        <taxon>Leptobrachium</taxon>
    </lineage>
</organism>
<dbReference type="Gene3D" id="3.20.20.80">
    <property type="entry name" value="Glycosidases"/>
    <property type="match status" value="1"/>
</dbReference>
<keyword evidence="3 5" id="KW-0326">Glycosidase</keyword>
<evidence type="ECO:0000313" key="11">
    <source>
        <dbReference type="Proteomes" id="UP000694569"/>
    </source>
</evidence>
<proteinExistence type="inferred from homology"/>
<dbReference type="InterPro" id="IPR001944">
    <property type="entry name" value="Glycoside_Hdrlase_35"/>
</dbReference>
<evidence type="ECO:0000259" key="8">
    <source>
        <dbReference type="Pfam" id="PF21317"/>
    </source>
</evidence>
<comment type="similarity">
    <text evidence="1 6">Belongs to the glycosyl hydrolase 35 family.</text>
</comment>
<comment type="catalytic activity">
    <reaction evidence="5">
        <text>Hydrolysis of terminal non-reducing beta-D-galactose residues in beta-D-galactosides.</text>
        <dbReference type="EC" id="3.2.1.23"/>
    </reaction>
</comment>
<evidence type="ECO:0000256" key="5">
    <source>
        <dbReference type="RuleBase" id="RU000675"/>
    </source>
</evidence>
<keyword evidence="11" id="KW-1185">Reference proteome</keyword>
<feature type="active site" description="Nucleophile" evidence="4">
    <location>
        <position position="264"/>
    </location>
</feature>
<dbReference type="InterPro" id="IPR019801">
    <property type="entry name" value="Glyco_hydro_35_CS"/>
</dbReference>
<dbReference type="InterPro" id="IPR031330">
    <property type="entry name" value="Gly_Hdrlase_35_cat"/>
</dbReference>
<dbReference type="PRINTS" id="PR00742">
    <property type="entry name" value="GLHYDRLASE35"/>
</dbReference>
<dbReference type="InterPro" id="IPR017853">
    <property type="entry name" value="GH"/>
</dbReference>
<feature type="domain" description="Glycoside hydrolase 35 catalytic" evidence="7">
    <location>
        <begin position="46"/>
        <end position="351"/>
    </location>
</feature>
<evidence type="ECO:0000313" key="10">
    <source>
        <dbReference type="Ensembl" id="ENSLLEP00000018202.1"/>
    </source>
</evidence>
<dbReference type="Gene3D" id="2.60.120.260">
    <property type="entry name" value="Galactose-binding domain-like"/>
    <property type="match status" value="3"/>
</dbReference>
<evidence type="ECO:0000259" key="7">
    <source>
        <dbReference type="Pfam" id="PF01301"/>
    </source>
</evidence>
<name>A0A8C5MT59_9ANUR</name>
<dbReference type="FunFam" id="2.60.120.260:FF:000049">
    <property type="entry name" value="Beta-galactosidase"/>
    <property type="match status" value="1"/>
</dbReference>
<dbReference type="Ensembl" id="ENSLLET00000018922.1">
    <property type="protein sequence ID" value="ENSLLEP00000018202.1"/>
    <property type="gene ID" value="ENSLLEG00000011454.1"/>
</dbReference>
<dbReference type="InterPro" id="IPR008979">
    <property type="entry name" value="Galactose-bd-like_sf"/>
</dbReference>
<protein>
    <recommendedName>
        <fullName evidence="5">Beta-galactosidase</fullName>
        <ecNumber evidence="5">3.2.1.23</ecNumber>
    </recommendedName>
</protein>
<feature type="domain" description="Beta-galactosidase galactose-binding" evidence="9">
    <location>
        <begin position="524"/>
        <end position="566"/>
    </location>
</feature>
<reference evidence="10" key="2">
    <citation type="submission" date="2025-09" db="UniProtKB">
        <authorList>
            <consortium name="Ensembl"/>
        </authorList>
    </citation>
    <scope>IDENTIFICATION</scope>
</reference>
<dbReference type="InterPro" id="IPR026283">
    <property type="entry name" value="B-gal_1-like"/>
</dbReference>
<dbReference type="Proteomes" id="UP000694569">
    <property type="component" value="Unplaced"/>
</dbReference>
<keyword evidence="2 5" id="KW-0378">Hydrolase</keyword>
<dbReference type="Pfam" id="PF21467">
    <property type="entry name" value="BetaGal_gal-bd"/>
    <property type="match status" value="1"/>
</dbReference>
<reference evidence="10" key="1">
    <citation type="submission" date="2025-08" db="UniProtKB">
        <authorList>
            <consortium name="Ensembl"/>
        </authorList>
    </citation>
    <scope>IDENTIFICATION</scope>
</reference>
<dbReference type="PROSITE" id="PS01182">
    <property type="entry name" value="GLYCOSYL_HYDROL_F35"/>
    <property type="match status" value="1"/>
</dbReference>
<dbReference type="Pfam" id="PF21317">
    <property type="entry name" value="BetaGal_ABD_1"/>
    <property type="match status" value="1"/>
</dbReference>
<dbReference type="FunFam" id="3.20.20.80:FF:000036">
    <property type="entry name" value="Beta-galactosidase"/>
    <property type="match status" value="1"/>
</dbReference>
<dbReference type="SUPFAM" id="SSF51445">
    <property type="entry name" value="(Trans)glycosidases"/>
    <property type="match status" value="1"/>
</dbReference>
<dbReference type="Pfam" id="PF01301">
    <property type="entry name" value="Glyco_hydro_35"/>
    <property type="match status" value="1"/>
</dbReference>
<dbReference type="PANTHER" id="PTHR23421">
    <property type="entry name" value="BETA-GALACTOSIDASE RELATED"/>
    <property type="match status" value="1"/>
</dbReference>
<evidence type="ECO:0000256" key="3">
    <source>
        <dbReference type="ARBA" id="ARBA00023295"/>
    </source>
</evidence>
<dbReference type="SUPFAM" id="SSF49785">
    <property type="entry name" value="Galactose-binding domain-like"/>
    <property type="match status" value="1"/>
</dbReference>
<dbReference type="GO" id="GO:0005975">
    <property type="term" value="P:carbohydrate metabolic process"/>
    <property type="evidence" value="ECO:0007669"/>
    <property type="project" value="InterPro"/>
</dbReference>
<feature type="active site" description="Proton donor" evidence="4">
    <location>
        <position position="194"/>
    </location>
</feature>
<dbReference type="AlphaFoldDB" id="A0A8C5MT59"/>
<dbReference type="GO" id="GO:0004565">
    <property type="term" value="F:beta-galactosidase activity"/>
    <property type="evidence" value="ECO:0007669"/>
    <property type="project" value="UniProtKB-EC"/>
</dbReference>
<feature type="domain" description="Beta-galactosidase 1-like first all-beta" evidence="8">
    <location>
        <begin position="388"/>
        <end position="484"/>
    </location>
</feature>
<evidence type="ECO:0000256" key="2">
    <source>
        <dbReference type="ARBA" id="ARBA00022801"/>
    </source>
</evidence>